<proteinExistence type="predicted"/>
<evidence type="ECO:0000259" key="2">
    <source>
        <dbReference type="Pfam" id="PF05239"/>
    </source>
</evidence>
<name>A0A9E5DMD8_9EURY</name>
<dbReference type="InterPro" id="IPR011033">
    <property type="entry name" value="PRC_barrel-like_sf"/>
</dbReference>
<dbReference type="Proteomes" id="UP001074446">
    <property type="component" value="Unassembled WGS sequence"/>
</dbReference>
<comment type="caution">
    <text evidence="4">The sequence shown here is derived from an EMBL/GenBank/DDBJ whole genome shotgun (WGS) entry which is preliminary data.</text>
</comment>
<feature type="compositionally biased region" description="Basic and acidic residues" evidence="1">
    <location>
        <begin position="87"/>
        <end position="96"/>
    </location>
</feature>
<reference evidence="4" key="1">
    <citation type="submission" date="2022-12" db="EMBL/GenBank/DDBJ databases">
        <title>Reclassification of two methanogenic archaea species isolated from the Kolyma lowland permafrost.</title>
        <authorList>
            <person name="Trubitsyn V.E."/>
            <person name="Rivkina E.M."/>
            <person name="Shcherbakova V.A."/>
        </authorList>
    </citation>
    <scope>NUCLEOTIDE SEQUENCE</scope>
    <source>
        <strain evidence="3">M2</strain>
        <strain evidence="4">MK4</strain>
    </source>
</reference>
<accession>A0A9E5DMD8</accession>
<evidence type="ECO:0000256" key="1">
    <source>
        <dbReference type="SAM" id="MobiDB-lite"/>
    </source>
</evidence>
<dbReference type="EMBL" id="JAPVER010000018">
    <property type="protein sequence ID" value="MCZ3364965.1"/>
    <property type="molecule type" value="Genomic_DNA"/>
</dbReference>
<dbReference type="AlphaFoldDB" id="A0A9E5DMD8"/>
<dbReference type="RefSeq" id="WP_084689102.1">
    <property type="nucleotide sequence ID" value="NZ_JAPVER010000018.1"/>
</dbReference>
<dbReference type="InterPro" id="IPR027275">
    <property type="entry name" value="PRC-brl_dom"/>
</dbReference>
<keyword evidence="5" id="KW-1185">Reference proteome</keyword>
<sequence>MKIADELKGKEVIDAAGNKVGEISDAEWSPQTNRVESLIVTEGGASAKLGMGKKIEIPYSEIKTIGEKVLLNGTSKSESVEEPPSIEEIKRREEEI</sequence>
<evidence type="ECO:0000313" key="3">
    <source>
        <dbReference type="EMBL" id="MCZ3364965.1"/>
    </source>
</evidence>
<dbReference type="Proteomes" id="UP001068021">
    <property type="component" value="Unassembled WGS sequence"/>
</dbReference>
<dbReference type="SUPFAM" id="SSF50346">
    <property type="entry name" value="PRC-barrel domain"/>
    <property type="match status" value="1"/>
</dbReference>
<dbReference type="Gene3D" id="2.30.30.240">
    <property type="entry name" value="PRC-barrel domain"/>
    <property type="match status" value="1"/>
</dbReference>
<feature type="region of interest" description="Disordered" evidence="1">
    <location>
        <begin position="73"/>
        <end position="96"/>
    </location>
</feature>
<protein>
    <submittedName>
        <fullName evidence="4">PRC-barrel domain-containing protein</fullName>
    </submittedName>
</protein>
<evidence type="ECO:0000313" key="5">
    <source>
        <dbReference type="Proteomes" id="UP001068021"/>
    </source>
</evidence>
<dbReference type="Pfam" id="PF05239">
    <property type="entry name" value="PRC"/>
    <property type="match status" value="1"/>
</dbReference>
<evidence type="ECO:0000313" key="4">
    <source>
        <dbReference type="EMBL" id="MCZ3372720.1"/>
    </source>
</evidence>
<gene>
    <name evidence="4" type="ORF">O3H35_08740</name>
    <name evidence="3" type="ORF">O3H54_03620</name>
</gene>
<dbReference type="EMBL" id="JAPVES010000030">
    <property type="protein sequence ID" value="MCZ3372720.1"/>
    <property type="molecule type" value="Genomic_DNA"/>
</dbReference>
<feature type="domain" description="PRC-barrel" evidence="2">
    <location>
        <begin position="4"/>
        <end position="75"/>
    </location>
</feature>
<organism evidence="4">
    <name type="scientific">Methanobacterium veterum</name>
    <dbReference type="NCBI Taxonomy" id="408577"/>
    <lineage>
        <taxon>Archaea</taxon>
        <taxon>Methanobacteriati</taxon>
        <taxon>Methanobacteriota</taxon>
        <taxon>Methanomada group</taxon>
        <taxon>Methanobacteria</taxon>
        <taxon>Methanobacteriales</taxon>
        <taxon>Methanobacteriaceae</taxon>
        <taxon>Methanobacterium</taxon>
    </lineage>
</organism>